<gene>
    <name evidence="1" type="ORF">NDU88_007114</name>
</gene>
<reference evidence="1" key="1">
    <citation type="journal article" date="2022" name="bioRxiv">
        <title>Sequencing and chromosome-scale assembly of the giantPleurodeles waltlgenome.</title>
        <authorList>
            <person name="Brown T."/>
            <person name="Elewa A."/>
            <person name="Iarovenko S."/>
            <person name="Subramanian E."/>
            <person name="Araus A.J."/>
            <person name="Petzold A."/>
            <person name="Susuki M."/>
            <person name="Suzuki K.-i.T."/>
            <person name="Hayashi T."/>
            <person name="Toyoda A."/>
            <person name="Oliveira C."/>
            <person name="Osipova E."/>
            <person name="Leigh N.D."/>
            <person name="Simon A."/>
            <person name="Yun M.H."/>
        </authorList>
    </citation>
    <scope>NUCLEOTIDE SEQUENCE</scope>
    <source>
        <strain evidence="1">20211129_DDA</strain>
        <tissue evidence="1">Liver</tissue>
    </source>
</reference>
<dbReference type="Proteomes" id="UP001066276">
    <property type="component" value="Chromosome 4_2"/>
</dbReference>
<organism evidence="1 2">
    <name type="scientific">Pleurodeles waltl</name>
    <name type="common">Iberian ribbed newt</name>
    <dbReference type="NCBI Taxonomy" id="8319"/>
    <lineage>
        <taxon>Eukaryota</taxon>
        <taxon>Metazoa</taxon>
        <taxon>Chordata</taxon>
        <taxon>Craniata</taxon>
        <taxon>Vertebrata</taxon>
        <taxon>Euteleostomi</taxon>
        <taxon>Amphibia</taxon>
        <taxon>Batrachia</taxon>
        <taxon>Caudata</taxon>
        <taxon>Salamandroidea</taxon>
        <taxon>Salamandridae</taxon>
        <taxon>Pleurodelinae</taxon>
        <taxon>Pleurodeles</taxon>
    </lineage>
</organism>
<evidence type="ECO:0000313" key="1">
    <source>
        <dbReference type="EMBL" id="KAJ1166717.1"/>
    </source>
</evidence>
<evidence type="ECO:0000313" key="2">
    <source>
        <dbReference type="Proteomes" id="UP001066276"/>
    </source>
</evidence>
<sequence>MGMVECGLEGWNAGGAATRAMECGRRAEWGWWNVASRDGMREVRRLEPWNAGGAASEGRQLEWSWGRTVEVVLRYMEIKAEFNPTLCDVVSV</sequence>
<proteinExistence type="predicted"/>
<keyword evidence="2" id="KW-1185">Reference proteome</keyword>
<protein>
    <submittedName>
        <fullName evidence="1">Uncharacterized protein</fullName>
    </submittedName>
</protein>
<name>A0AAV7SRE2_PLEWA</name>
<dbReference type="EMBL" id="JANPWB010000008">
    <property type="protein sequence ID" value="KAJ1166717.1"/>
    <property type="molecule type" value="Genomic_DNA"/>
</dbReference>
<comment type="caution">
    <text evidence="1">The sequence shown here is derived from an EMBL/GenBank/DDBJ whole genome shotgun (WGS) entry which is preliminary data.</text>
</comment>
<accession>A0AAV7SRE2</accession>
<dbReference type="AlphaFoldDB" id="A0AAV7SRE2"/>